<dbReference type="Pfam" id="PF00498">
    <property type="entry name" value="FHA"/>
    <property type="match status" value="1"/>
</dbReference>
<name>A0A0V7ZQV8_9CYAN</name>
<evidence type="ECO:0000313" key="4">
    <source>
        <dbReference type="Proteomes" id="UP000053372"/>
    </source>
</evidence>
<organism evidence="3 4">
    <name type="scientific">Mastigocoleus testarum BC008</name>
    <dbReference type="NCBI Taxonomy" id="371196"/>
    <lineage>
        <taxon>Bacteria</taxon>
        <taxon>Bacillati</taxon>
        <taxon>Cyanobacteriota</taxon>
        <taxon>Cyanophyceae</taxon>
        <taxon>Nostocales</taxon>
        <taxon>Hapalosiphonaceae</taxon>
        <taxon>Mastigocoleus</taxon>
    </lineage>
</organism>
<reference evidence="3 4" key="1">
    <citation type="journal article" date="2015" name="Genome Announc.">
        <title>Draft Genome of the Euendolithic (true boring) Cyanobacterium Mastigocoleus testarum strain BC008.</title>
        <authorList>
            <person name="Guida B.S."/>
            <person name="Garcia-Pichel F."/>
        </authorList>
    </citation>
    <scope>NUCLEOTIDE SEQUENCE [LARGE SCALE GENOMIC DNA]</scope>
    <source>
        <strain evidence="3 4">BC008</strain>
    </source>
</reference>
<dbReference type="EMBL" id="LMTZ01000094">
    <property type="protein sequence ID" value="KST66801.1"/>
    <property type="molecule type" value="Genomic_DNA"/>
</dbReference>
<dbReference type="Proteomes" id="UP000053372">
    <property type="component" value="Unassembled WGS sequence"/>
</dbReference>
<dbReference type="AlphaFoldDB" id="A0A0V7ZQV8"/>
<evidence type="ECO:0000256" key="1">
    <source>
        <dbReference type="SAM" id="Phobius"/>
    </source>
</evidence>
<evidence type="ECO:0000259" key="2">
    <source>
        <dbReference type="PROSITE" id="PS50006"/>
    </source>
</evidence>
<dbReference type="InterPro" id="IPR008984">
    <property type="entry name" value="SMAD_FHA_dom_sf"/>
</dbReference>
<dbReference type="Gene3D" id="2.60.200.20">
    <property type="match status" value="1"/>
</dbReference>
<dbReference type="PROSITE" id="PS50006">
    <property type="entry name" value="FHA_DOMAIN"/>
    <property type="match status" value="1"/>
</dbReference>
<proteinExistence type="predicted"/>
<keyword evidence="1" id="KW-0812">Transmembrane</keyword>
<feature type="domain" description="FHA" evidence="2">
    <location>
        <begin position="34"/>
        <end position="90"/>
    </location>
</feature>
<dbReference type="InterPro" id="IPR000253">
    <property type="entry name" value="FHA_dom"/>
</dbReference>
<dbReference type="SMART" id="SM00240">
    <property type="entry name" value="FHA"/>
    <property type="match status" value="1"/>
</dbReference>
<dbReference type="SUPFAM" id="SSF49879">
    <property type="entry name" value="SMAD/FHA domain"/>
    <property type="match status" value="1"/>
</dbReference>
<gene>
    <name evidence="3" type="ORF">BC008_26815</name>
</gene>
<dbReference type="OrthoDB" id="9816434at2"/>
<feature type="transmembrane region" description="Helical" evidence="1">
    <location>
        <begin position="174"/>
        <end position="192"/>
    </location>
</feature>
<feature type="transmembrane region" description="Helical" evidence="1">
    <location>
        <begin position="224"/>
        <end position="241"/>
    </location>
</feature>
<comment type="caution">
    <text evidence="3">The sequence shown here is derived from an EMBL/GenBank/DDBJ whole genome shotgun (WGS) entry which is preliminary data.</text>
</comment>
<feature type="transmembrane region" description="Helical" evidence="1">
    <location>
        <begin position="199"/>
        <end position="218"/>
    </location>
</feature>
<dbReference type="RefSeq" id="WP_027846187.1">
    <property type="nucleotide sequence ID" value="NZ_LMTZ01000094.1"/>
</dbReference>
<protein>
    <recommendedName>
        <fullName evidence="2">FHA domain-containing protein</fullName>
    </recommendedName>
</protein>
<feature type="transmembrane region" description="Helical" evidence="1">
    <location>
        <begin position="151"/>
        <end position="168"/>
    </location>
</feature>
<evidence type="ECO:0000313" key="3">
    <source>
        <dbReference type="EMBL" id="KST66801.1"/>
    </source>
</evidence>
<accession>A0A0V7ZQV8</accession>
<dbReference type="PANTHER" id="PTHR23308">
    <property type="entry name" value="NUCLEAR INHIBITOR OF PROTEIN PHOSPHATASE-1"/>
    <property type="match status" value="1"/>
</dbReference>
<sequence length="263" mass="29774">MSKRKIFKTLSLNLELFHLQSYTSFDLVPDRNIIRIGRVNEEFIPEINLSKIAHADVVSRIHAAIKIQGNTYYLEDLGSANGTFLNNVPLEPNKIYPLRLGDRIDLCRENKVTFIFQYKQQYQPENIAPSSTIIQSKPPATSFLSSVDPKMKFIGLAMMVAGIIIISSNIRIGILVSIPSLLLLISGVVLLLQNRINRNWGWLPIAIGIVIMLFTNNFPAPVNLLAILISSTLLFVGHQLYTNGKVLDYDLNRIKRMFNTKRH</sequence>
<dbReference type="InterPro" id="IPR050923">
    <property type="entry name" value="Cell_Proc_Reg/RNA_Proc"/>
</dbReference>
<keyword evidence="4" id="KW-1185">Reference proteome</keyword>
<keyword evidence="1" id="KW-1133">Transmembrane helix</keyword>
<keyword evidence="1" id="KW-0472">Membrane</keyword>